<reference evidence="2 3" key="1">
    <citation type="submission" date="2020-08" db="EMBL/GenBank/DDBJ databases">
        <title>Genomic Encyclopedia of Type Strains, Phase IV (KMG-IV): sequencing the most valuable type-strain genomes for metagenomic binning, comparative biology and taxonomic classification.</title>
        <authorList>
            <person name="Goeker M."/>
        </authorList>
    </citation>
    <scope>NUCLEOTIDE SEQUENCE [LARGE SCALE GENOMIC DNA]</scope>
    <source>
        <strain evidence="2 3">DSM 105074</strain>
    </source>
</reference>
<dbReference type="EMBL" id="JACHGF010000008">
    <property type="protein sequence ID" value="MBB5286030.1"/>
    <property type="molecule type" value="Genomic_DNA"/>
</dbReference>
<evidence type="ECO:0000313" key="2">
    <source>
        <dbReference type="EMBL" id="MBB5286030.1"/>
    </source>
</evidence>
<protein>
    <recommendedName>
        <fullName evidence="4">Outer membrane protein/protective antigen OMA87</fullName>
    </recommendedName>
</protein>
<accession>A0A840U1M2</accession>
<evidence type="ECO:0000313" key="3">
    <source>
        <dbReference type="Proteomes" id="UP000557307"/>
    </source>
</evidence>
<organism evidence="2 3">
    <name type="scientific">Rhabdobacter roseus</name>
    <dbReference type="NCBI Taxonomy" id="1655419"/>
    <lineage>
        <taxon>Bacteria</taxon>
        <taxon>Pseudomonadati</taxon>
        <taxon>Bacteroidota</taxon>
        <taxon>Cytophagia</taxon>
        <taxon>Cytophagales</taxon>
        <taxon>Cytophagaceae</taxon>
        <taxon>Rhabdobacter</taxon>
    </lineage>
</organism>
<evidence type="ECO:0000256" key="1">
    <source>
        <dbReference type="SAM" id="SignalP"/>
    </source>
</evidence>
<gene>
    <name evidence="2" type="ORF">HNQ92_004190</name>
</gene>
<comment type="caution">
    <text evidence="2">The sequence shown here is derived from an EMBL/GenBank/DDBJ whole genome shotgun (WGS) entry which is preliminary data.</text>
</comment>
<proteinExistence type="predicted"/>
<feature type="signal peptide" evidence="1">
    <location>
        <begin position="1"/>
        <end position="19"/>
    </location>
</feature>
<sequence>MFRYLLLLLFLLGAYSVSAQNLDSLQAIRYQQDSIRYTKLKERMSRSKFSRQVYRLLFRDVYNKSTQGEVNAIDNNPFLPFEGLTIDTIRIRQLDILGQSVYDTNRTGNRLEGFVSRNFHTNTRERIIRKSFLLFKEGDLIDPKVLLDNERLLRANPIILDARILVIPRDEPEGSAELLILIQDVFSFNVSGSFSGFTNFRLGLDNINVAGNAHSHYNAIRWDARDTLQRFQFRSVYTIPYIGKTFITGQASFIWERDLKQQSLRFARPFITSETQYAGAFEMGHYRIQEYKRLVNDADTQFSYPVAFNFYDLWLGRSFKIPFKKWLSDEKTRLVVAFRTNNYSYRERPVVRSDTNRIYWNRQANYLSLGYSNRNYKRDVLIYGFGRTEDVPIGSLFAMTLGQETTQFGERGYGGVQYAIGRYLPKERGYVYALANFGSYFQSGRAQQGVLSGQLNYFSHLLPVGLSNFRQFVTLRYTYGIQRDPLEYLNISNLQGIRGINNDLLIGTKRLTLGLETVLFSWKSILGFRVAHFVFADLGLVNSTRSLWSGPLYQGYGLGVRLRNESLTFNTFQIQFGFYPNLPDASSAWRFRLDGVAPLRLPDFDISAPSIVPLR</sequence>
<keyword evidence="1" id="KW-0732">Signal</keyword>
<name>A0A840U1M2_9BACT</name>
<dbReference type="AlphaFoldDB" id="A0A840U1M2"/>
<feature type="chain" id="PRO_5032586545" description="Outer membrane protein/protective antigen OMA87" evidence="1">
    <location>
        <begin position="20"/>
        <end position="615"/>
    </location>
</feature>
<keyword evidence="3" id="KW-1185">Reference proteome</keyword>
<dbReference type="RefSeq" id="WP_184176770.1">
    <property type="nucleotide sequence ID" value="NZ_JACHGF010000008.1"/>
</dbReference>
<evidence type="ECO:0008006" key="4">
    <source>
        <dbReference type="Google" id="ProtNLM"/>
    </source>
</evidence>
<dbReference type="Proteomes" id="UP000557307">
    <property type="component" value="Unassembled WGS sequence"/>
</dbReference>